<dbReference type="EMBL" id="GGFM01011771">
    <property type="protein sequence ID" value="MBW32522.1"/>
    <property type="molecule type" value="Transcribed_RNA"/>
</dbReference>
<proteinExistence type="predicted"/>
<feature type="signal peptide" evidence="2">
    <location>
        <begin position="1"/>
        <end position="33"/>
    </location>
</feature>
<name>A0A2M3ZVK1_9DIPT</name>
<evidence type="ECO:0000313" key="3">
    <source>
        <dbReference type="EMBL" id="MBW32522.1"/>
    </source>
</evidence>
<keyword evidence="2" id="KW-0732">Signal</keyword>
<dbReference type="AlphaFoldDB" id="A0A2M3ZVK1"/>
<reference evidence="3" key="1">
    <citation type="submission" date="2018-01" db="EMBL/GenBank/DDBJ databases">
        <title>An insight into the sialome of Amazonian anophelines.</title>
        <authorList>
            <person name="Ribeiro J.M."/>
            <person name="Scarpassa V."/>
            <person name="Calvo E."/>
        </authorList>
    </citation>
    <scope>NUCLEOTIDE SEQUENCE</scope>
    <source>
        <tissue evidence="3">Salivary glands</tissue>
    </source>
</reference>
<feature type="chain" id="PRO_5014688724" evidence="2">
    <location>
        <begin position="34"/>
        <end position="80"/>
    </location>
</feature>
<protein>
    <submittedName>
        <fullName evidence="3">Putative secreted peptide</fullName>
    </submittedName>
</protein>
<organism evidence="3">
    <name type="scientific">Anopheles braziliensis</name>
    <dbReference type="NCBI Taxonomy" id="58242"/>
    <lineage>
        <taxon>Eukaryota</taxon>
        <taxon>Metazoa</taxon>
        <taxon>Ecdysozoa</taxon>
        <taxon>Arthropoda</taxon>
        <taxon>Hexapoda</taxon>
        <taxon>Insecta</taxon>
        <taxon>Pterygota</taxon>
        <taxon>Neoptera</taxon>
        <taxon>Endopterygota</taxon>
        <taxon>Diptera</taxon>
        <taxon>Nematocera</taxon>
        <taxon>Culicoidea</taxon>
        <taxon>Culicidae</taxon>
        <taxon>Anophelinae</taxon>
        <taxon>Anopheles</taxon>
    </lineage>
</organism>
<evidence type="ECO:0000256" key="2">
    <source>
        <dbReference type="SAM" id="SignalP"/>
    </source>
</evidence>
<feature type="region of interest" description="Disordered" evidence="1">
    <location>
        <begin position="56"/>
        <end position="80"/>
    </location>
</feature>
<accession>A0A2M3ZVK1</accession>
<sequence>MMMSSVSGSRHTPTSRVMCLCLKLLISCASCSSSCFSCSLAPFFSVLIATSVSASPSTPLTIPSYTSPKAPLPSSEELVM</sequence>
<feature type="compositionally biased region" description="Polar residues" evidence="1">
    <location>
        <begin position="56"/>
        <end position="67"/>
    </location>
</feature>
<evidence type="ECO:0000256" key="1">
    <source>
        <dbReference type="SAM" id="MobiDB-lite"/>
    </source>
</evidence>